<proteinExistence type="predicted"/>
<protein>
    <submittedName>
        <fullName evidence="3">Uncharacterized protein</fullName>
    </submittedName>
</protein>
<reference evidence="3 4" key="1">
    <citation type="submission" date="2024-02" db="EMBL/GenBank/DDBJ databases">
        <title>Complete genome sequence of Pelagibacterium nitratireducens ZH15.</title>
        <authorList>
            <person name="Zhao L.H."/>
        </authorList>
    </citation>
    <scope>NUCLEOTIDE SEQUENCE [LARGE SCALE GENOMIC DNA]</scope>
    <source>
        <strain evidence="3 4">ZH15</strain>
    </source>
</reference>
<dbReference type="Proteomes" id="UP001369958">
    <property type="component" value="Chromosome"/>
</dbReference>
<feature type="compositionally biased region" description="Basic and acidic residues" evidence="1">
    <location>
        <begin position="32"/>
        <end position="41"/>
    </location>
</feature>
<name>A0ABZ2I240_9HYPH</name>
<organism evidence="3 4">
    <name type="scientific">Pelagibacterium nitratireducens</name>
    <dbReference type="NCBI Taxonomy" id="1046114"/>
    <lineage>
        <taxon>Bacteria</taxon>
        <taxon>Pseudomonadati</taxon>
        <taxon>Pseudomonadota</taxon>
        <taxon>Alphaproteobacteria</taxon>
        <taxon>Hyphomicrobiales</taxon>
        <taxon>Devosiaceae</taxon>
        <taxon>Pelagibacterium</taxon>
    </lineage>
</organism>
<evidence type="ECO:0000256" key="2">
    <source>
        <dbReference type="SAM" id="Phobius"/>
    </source>
</evidence>
<keyword evidence="2" id="KW-0472">Membrane</keyword>
<dbReference type="RefSeq" id="WP_338608754.1">
    <property type="nucleotide sequence ID" value="NZ_CP146275.1"/>
</dbReference>
<feature type="region of interest" description="Disordered" evidence="1">
    <location>
        <begin position="32"/>
        <end position="60"/>
    </location>
</feature>
<keyword evidence="2" id="KW-1133">Transmembrane helix</keyword>
<dbReference type="EMBL" id="CP146275">
    <property type="protein sequence ID" value="WWT33275.1"/>
    <property type="molecule type" value="Genomic_DNA"/>
</dbReference>
<sequence>MAVLIAILMFAVFIFVLMIGLILFSGTFEARKRPRDQDRPDASNIAQPGPDVREGQWPSS</sequence>
<evidence type="ECO:0000313" key="4">
    <source>
        <dbReference type="Proteomes" id="UP001369958"/>
    </source>
</evidence>
<keyword evidence="4" id="KW-1185">Reference proteome</keyword>
<accession>A0ABZ2I240</accession>
<keyword evidence="2" id="KW-0812">Transmembrane</keyword>
<evidence type="ECO:0000313" key="3">
    <source>
        <dbReference type="EMBL" id="WWT33275.1"/>
    </source>
</evidence>
<feature type="transmembrane region" description="Helical" evidence="2">
    <location>
        <begin position="6"/>
        <end position="25"/>
    </location>
</feature>
<evidence type="ECO:0000256" key="1">
    <source>
        <dbReference type="SAM" id="MobiDB-lite"/>
    </source>
</evidence>
<gene>
    <name evidence="3" type="ORF">V6617_02050</name>
</gene>